<dbReference type="Pfam" id="PF09949">
    <property type="entry name" value="APP1_cat"/>
    <property type="match status" value="1"/>
</dbReference>
<evidence type="ECO:0000259" key="2">
    <source>
        <dbReference type="Pfam" id="PF09949"/>
    </source>
</evidence>
<keyword evidence="4" id="KW-1185">Reference proteome</keyword>
<feature type="compositionally biased region" description="Pro residues" evidence="1">
    <location>
        <begin position="156"/>
        <end position="169"/>
    </location>
</feature>
<feature type="domain" description="Phosphatidate phosphatase APP1 catalytic" evidence="2">
    <location>
        <begin position="561"/>
        <end position="710"/>
    </location>
</feature>
<protein>
    <recommendedName>
        <fullName evidence="2">Phosphatidate phosphatase APP1 catalytic domain-containing protein</fullName>
    </recommendedName>
</protein>
<feature type="compositionally biased region" description="Basic residues" evidence="1">
    <location>
        <begin position="176"/>
        <end position="185"/>
    </location>
</feature>
<feature type="compositionally biased region" description="Pro residues" evidence="1">
    <location>
        <begin position="776"/>
        <end position="790"/>
    </location>
</feature>
<feature type="compositionally biased region" description="Low complexity" evidence="1">
    <location>
        <begin position="286"/>
        <end position="299"/>
    </location>
</feature>
<feature type="compositionally biased region" description="Low complexity" evidence="1">
    <location>
        <begin position="72"/>
        <end position="106"/>
    </location>
</feature>
<dbReference type="PANTHER" id="PTHR28208">
    <property type="entry name" value="PHOSPHATIDATE PHOSPHATASE APP1"/>
    <property type="match status" value="1"/>
</dbReference>
<gene>
    <name evidence="3" type="ORF">SAPINGB_P002044</name>
</gene>
<evidence type="ECO:0000313" key="4">
    <source>
        <dbReference type="Proteomes" id="UP000398389"/>
    </source>
</evidence>
<dbReference type="PANTHER" id="PTHR28208:SF3">
    <property type="entry name" value="PHOSPHATIDATE PHOSPHATASE APP1"/>
    <property type="match status" value="1"/>
</dbReference>
<dbReference type="OrthoDB" id="541883at2759"/>
<feature type="compositionally biased region" description="Low complexity" evidence="1">
    <location>
        <begin position="920"/>
        <end position="929"/>
    </location>
</feature>
<feature type="compositionally biased region" description="Basic and acidic residues" evidence="1">
    <location>
        <begin position="829"/>
        <end position="857"/>
    </location>
</feature>
<feature type="region of interest" description="Disordered" evidence="1">
    <location>
        <begin position="742"/>
        <end position="946"/>
    </location>
</feature>
<dbReference type="GO" id="GO:0008195">
    <property type="term" value="F:phosphatidate phosphatase activity"/>
    <property type="evidence" value="ECO:0007669"/>
    <property type="project" value="InterPro"/>
</dbReference>
<feature type="compositionally biased region" description="Low complexity" evidence="1">
    <location>
        <begin position="220"/>
        <end position="230"/>
    </location>
</feature>
<feature type="region of interest" description="Disordered" evidence="1">
    <location>
        <begin position="72"/>
        <end position="300"/>
    </location>
</feature>
<dbReference type="AlphaFoldDB" id="A0A5E8BCG4"/>
<proteinExistence type="predicted"/>
<dbReference type="RefSeq" id="XP_031852655.1">
    <property type="nucleotide sequence ID" value="XM_031996764.1"/>
</dbReference>
<feature type="compositionally biased region" description="Pro residues" evidence="1">
    <location>
        <begin position="245"/>
        <end position="256"/>
    </location>
</feature>
<feature type="compositionally biased region" description="Polar residues" evidence="1">
    <location>
        <begin position="879"/>
        <end position="893"/>
    </location>
</feature>
<feature type="compositionally biased region" description="Polar residues" evidence="1">
    <location>
        <begin position="937"/>
        <end position="946"/>
    </location>
</feature>
<evidence type="ECO:0000256" key="1">
    <source>
        <dbReference type="SAM" id="MobiDB-lite"/>
    </source>
</evidence>
<dbReference type="GO" id="GO:0030479">
    <property type="term" value="C:actin cortical patch"/>
    <property type="evidence" value="ECO:0007669"/>
    <property type="project" value="TreeGrafter"/>
</dbReference>
<feature type="compositionally biased region" description="Low complexity" evidence="1">
    <location>
        <begin position="345"/>
        <end position="355"/>
    </location>
</feature>
<reference evidence="3 4" key="1">
    <citation type="submission" date="2019-09" db="EMBL/GenBank/DDBJ databases">
        <authorList>
            <person name="Brejova B."/>
        </authorList>
    </citation>
    <scope>NUCLEOTIDE SEQUENCE [LARGE SCALE GENOMIC DNA]</scope>
</reference>
<feature type="region of interest" description="Disordered" evidence="1">
    <location>
        <begin position="337"/>
        <end position="360"/>
    </location>
</feature>
<sequence>MLVKVSSKSFKSRVPVLLYYNNNSHLRFFHSSNPTPVHWFWRFNAVFSRLRRTGILPPPASQIAAAARKAPSFKAPSFKAPSSKIPSSKAPSSSPSPSPSSSSSPALEPGSYISLSSSIQNHPHHHAPSSTTHHFIPPAHTTHHPHLPLSQQPSQQPSPSPPPPSPPPSSQSSTPRRARSLRRIFRTPTAFANSQMSLNHYVEATNSRDFDQDTLHRDSSSPVPSAQQAAPPVPPPPRRSQNAATPPPPPPPPPPRSRNQSVTSALTSEPSSIPSQDYPPDQYEEPSLPSSSNKPSSLSGWKSRAESVVNNFATKHANASFSRQISRIISAGHATSRELPGGVLSSSSSSSSSSSKYIEPSEDESLLIYPSYCRQTEDGDFELDVRGCVSLPPLQNNRTKILMSTARKIAGVRTQPATSSAANFRFYESQDHSSTSSLNSSLSSSATLDNLTNDLETVRTESESISSSVDYTKLSSNHRLSDPLDVRMRPFLARSVPNREIEIEAYSASGQVSNDHSTTTNNAGRFTTRIRLDFQPVYARVISGGIKHAEIDVPVYPPTGVSVISDIDDTIKITGILGGKRDIFRNVFVYDYKKIQIPGVLECYQRLSQLGASFHYVSNSPWQLFPTIKEFINSSGFPQGSFHLKTYTGFIGGIFEAAAEKKKQNLHKILSDFPHRRFILIGDSGEGDLEAYIDVTSHFPDQIMGIFIRDITLPEDDTTHIAKRDSDVELFKRNFVPRPSEIDRYDPPRFKKHDVISKEEEKEKEKEKEVLQCQDVPPPLPPRSKAPTPPLIDLEDSVQTSTPASSEPILASAPASTLRAPRKPPKIPPKPEKLRTENKLHSDAKKPALDLKLDDSKSTISKPAGDVPPPLPKRPDTNLVVNSKSRGIIDSSNLPPPPPLSRGTRSATFAGPSHRNLPISSSQSSSSSSLAPPTPISRRSTSVTNPVVMSSAQDDFYDLLDRRIESWKARVHSARARLPPGVVLRMWRVGDDMMAEAAELVRREVEKTQKLK</sequence>
<dbReference type="GeneID" id="43580864"/>
<name>A0A5E8BCG4_9ASCO</name>
<dbReference type="PRINTS" id="PR01217">
    <property type="entry name" value="PRICHEXTENSN"/>
</dbReference>
<dbReference type="EMBL" id="CABVLU010000002">
    <property type="protein sequence ID" value="VVT48978.1"/>
    <property type="molecule type" value="Genomic_DNA"/>
</dbReference>
<feature type="compositionally biased region" description="Basic and acidic residues" evidence="1">
    <location>
        <begin position="742"/>
        <end position="770"/>
    </location>
</feature>
<evidence type="ECO:0000313" key="3">
    <source>
        <dbReference type="EMBL" id="VVT48978.1"/>
    </source>
</evidence>
<feature type="compositionally biased region" description="Polar residues" evidence="1">
    <location>
        <begin position="257"/>
        <end position="275"/>
    </location>
</feature>
<feature type="compositionally biased region" description="Low complexity" evidence="1">
    <location>
        <begin position="128"/>
        <end position="140"/>
    </location>
</feature>
<feature type="compositionally biased region" description="Basic and acidic residues" evidence="1">
    <location>
        <begin position="206"/>
        <end position="219"/>
    </location>
</feature>
<organism evidence="3 4">
    <name type="scientific">Magnusiomyces paraingens</name>
    <dbReference type="NCBI Taxonomy" id="2606893"/>
    <lineage>
        <taxon>Eukaryota</taxon>
        <taxon>Fungi</taxon>
        <taxon>Dikarya</taxon>
        <taxon>Ascomycota</taxon>
        <taxon>Saccharomycotina</taxon>
        <taxon>Dipodascomycetes</taxon>
        <taxon>Dipodascales</taxon>
        <taxon>Dipodascaceae</taxon>
        <taxon>Magnusiomyces</taxon>
    </lineage>
</organism>
<accession>A0A5E8BCG4</accession>
<dbReference type="InterPro" id="IPR019236">
    <property type="entry name" value="APP1_cat"/>
</dbReference>
<dbReference type="Proteomes" id="UP000398389">
    <property type="component" value="Unassembled WGS sequence"/>
</dbReference>
<dbReference type="InterPro" id="IPR052935">
    <property type="entry name" value="Mg2+_PAP"/>
</dbReference>